<comment type="caution">
    <text evidence="1">The sequence shown here is derived from an EMBL/GenBank/DDBJ whole genome shotgun (WGS) entry which is preliminary data.</text>
</comment>
<evidence type="ECO:0000313" key="2">
    <source>
        <dbReference type="Proteomes" id="UP001358586"/>
    </source>
</evidence>
<dbReference type="Proteomes" id="UP001358586">
    <property type="component" value="Chromosome 7"/>
</dbReference>
<name>A0ABR0PDQ0_GOSAR</name>
<keyword evidence="2" id="KW-1185">Reference proteome</keyword>
<evidence type="ECO:0000313" key="1">
    <source>
        <dbReference type="EMBL" id="KAK5819424.1"/>
    </source>
</evidence>
<organism evidence="1 2">
    <name type="scientific">Gossypium arboreum</name>
    <name type="common">Tree cotton</name>
    <name type="synonym">Gossypium nanking</name>
    <dbReference type="NCBI Taxonomy" id="29729"/>
    <lineage>
        <taxon>Eukaryota</taxon>
        <taxon>Viridiplantae</taxon>
        <taxon>Streptophyta</taxon>
        <taxon>Embryophyta</taxon>
        <taxon>Tracheophyta</taxon>
        <taxon>Spermatophyta</taxon>
        <taxon>Magnoliopsida</taxon>
        <taxon>eudicotyledons</taxon>
        <taxon>Gunneridae</taxon>
        <taxon>Pentapetalae</taxon>
        <taxon>rosids</taxon>
        <taxon>malvids</taxon>
        <taxon>Malvales</taxon>
        <taxon>Malvaceae</taxon>
        <taxon>Malvoideae</taxon>
        <taxon>Gossypium</taxon>
    </lineage>
</organism>
<gene>
    <name evidence="1" type="ORF">PVK06_024424</name>
</gene>
<dbReference type="EMBL" id="JARKNE010000007">
    <property type="protein sequence ID" value="KAK5819424.1"/>
    <property type="molecule type" value="Genomic_DNA"/>
</dbReference>
<accession>A0ABR0PDQ0</accession>
<sequence>MSETLMSVHTKIRELFLKLRYEIDMDSECKRDRDWLSAFPRRVSVQESEVNTISPTSSSDNSELGTEALTQVVREVLEKVFEARLERTREMLQAGCVDCGKKRDRNPLRLEPLSAKRVRTHLSSNKSFAEGASSGVSAPFCEHYKKRHLYHC</sequence>
<proteinExistence type="predicted"/>
<reference evidence="1 2" key="1">
    <citation type="submission" date="2023-03" db="EMBL/GenBank/DDBJ databases">
        <title>WGS of Gossypium arboreum.</title>
        <authorList>
            <person name="Yu D."/>
        </authorList>
    </citation>
    <scope>NUCLEOTIDE SEQUENCE [LARGE SCALE GENOMIC DNA]</scope>
    <source>
        <tissue evidence="1">Leaf</tissue>
    </source>
</reference>
<protein>
    <submittedName>
        <fullName evidence="1">Uncharacterized protein</fullName>
    </submittedName>
</protein>